<dbReference type="Proteomes" id="UP000193411">
    <property type="component" value="Unassembled WGS sequence"/>
</dbReference>
<evidence type="ECO:0000313" key="4">
    <source>
        <dbReference type="EMBL" id="ORZ33908.1"/>
    </source>
</evidence>
<dbReference type="OrthoDB" id="10263751at2759"/>
<dbReference type="Pfam" id="PF00085">
    <property type="entry name" value="Thioredoxin"/>
    <property type="match status" value="1"/>
</dbReference>
<dbReference type="AlphaFoldDB" id="A0A1Y2HH34"/>
<dbReference type="STRING" id="765915.A0A1Y2HH34"/>
<dbReference type="CDD" id="cd02947">
    <property type="entry name" value="TRX_family"/>
    <property type="match status" value="1"/>
</dbReference>
<keyword evidence="1" id="KW-1015">Disulfide bond</keyword>
<dbReference type="PROSITE" id="PS51532">
    <property type="entry name" value="PITH"/>
    <property type="match status" value="1"/>
</dbReference>
<dbReference type="GO" id="GO:0005737">
    <property type="term" value="C:cytoplasm"/>
    <property type="evidence" value="ECO:0007669"/>
    <property type="project" value="UniProtKB-ARBA"/>
</dbReference>
<dbReference type="PROSITE" id="PS51352">
    <property type="entry name" value="THIOREDOXIN_2"/>
    <property type="match status" value="1"/>
</dbReference>
<dbReference type="InterPro" id="IPR013766">
    <property type="entry name" value="Thioredoxin_domain"/>
</dbReference>
<dbReference type="Pfam" id="PF06201">
    <property type="entry name" value="PITH"/>
    <property type="match status" value="1"/>
</dbReference>
<dbReference type="SUPFAM" id="SSF49785">
    <property type="entry name" value="Galactose-binding domain-like"/>
    <property type="match status" value="1"/>
</dbReference>
<comment type="caution">
    <text evidence="4">The sequence shown here is derived from an EMBL/GenBank/DDBJ whole genome shotgun (WGS) entry which is preliminary data.</text>
</comment>
<keyword evidence="5" id="KW-1185">Reference proteome</keyword>
<dbReference type="PRINTS" id="PR00421">
    <property type="entry name" value="THIOREDOXIN"/>
</dbReference>
<evidence type="ECO:0000256" key="1">
    <source>
        <dbReference type="ARBA" id="ARBA00023157"/>
    </source>
</evidence>
<feature type="domain" description="PITH" evidence="3">
    <location>
        <begin position="113"/>
        <end position="279"/>
    </location>
</feature>
<reference evidence="4 5" key="1">
    <citation type="submission" date="2016-07" db="EMBL/GenBank/DDBJ databases">
        <title>Pervasive Adenine N6-methylation of Active Genes in Fungi.</title>
        <authorList>
            <consortium name="DOE Joint Genome Institute"/>
            <person name="Mondo S.J."/>
            <person name="Dannebaum R.O."/>
            <person name="Kuo R.C."/>
            <person name="Labutti K."/>
            <person name="Haridas S."/>
            <person name="Kuo A."/>
            <person name="Salamov A."/>
            <person name="Ahrendt S.R."/>
            <person name="Lipzen A."/>
            <person name="Sullivan W."/>
            <person name="Andreopoulos W.B."/>
            <person name="Clum A."/>
            <person name="Lindquist E."/>
            <person name="Daum C."/>
            <person name="Ramamoorthy G.K."/>
            <person name="Gryganskyi A."/>
            <person name="Culley D."/>
            <person name="Magnuson J.K."/>
            <person name="James T.Y."/>
            <person name="O'Malley M.A."/>
            <person name="Stajich J.E."/>
            <person name="Spatafora J.W."/>
            <person name="Visel A."/>
            <person name="Grigoriev I.V."/>
        </authorList>
    </citation>
    <scope>NUCLEOTIDE SEQUENCE [LARGE SCALE GENOMIC DNA]</scope>
    <source>
        <strain evidence="4 5">PL171</strain>
    </source>
</reference>
<evidence type="ECO:0000313" key="5">
    <source>
        <dbReference type="Proteomes" id="UP000193411"/>
    </source>
</evidence>
<dbReference type="SUPFAM" id="SSF52833">
    <property type="entry name" value="Thioredoxin-like"/>
    <property type="match status" value="1"/>
</dbReference>
<dbReference type="InterPro" id="IPR010400">
    <property type="entry name" value="PITH_dom"/>
</dbReference>
<dbReference type="InterPro" id="IPR036249">
    <property type="entry name" value="Thioredoxin-like_sf"/>
</dbReference>
<dbReference type="PANTHER" id="PTHR46115">
    <property type="entry name" value="THIOREDOXIN-LIKE PROTEIN 1"/>
    <property type="match status" value="1"/>
</dbReference>
<organism evidence="4 5">
    <name type="scientific">Catenaria anguillulae PL171</name>
    <dbReference type="NCBI Taxonomy" id="765915"/>
    <lineage>
        <taxon>Eukaryota</taxon>
        <taxon>Fungi</taxon>
        <taxon>Fungi incertae sedis</taxon>
        <taxon>Blastocladiomycota</taxon>
        <taxon>Blastocladiomycetes</taxon>
        <taxon>Blastocladiales</taxon>
        <taxon>Catenariaceae</taxon>
        <taxon>Catenaria</taxon>
    </lineage>
</organism>
<dbReference type="Gene3D" id="2.60.120.470">
    <property type="entry name" value="PITH domain"/>
    <property type="match status" value="1"/>
</dbReference>
<dbReference type="InterPro" id="IPR037047">
    <property type="entry name" value="PITH_dom_sf"/>
</dbReference>
<dbReference type="PROSITE" id="PS00194">
    <property type="entry name" value="THIOREDOXIN_1"/>
    <property type="match status" value="1"/>
</dbReference>
<evidence type="ECO:0000259" key="3">
    <source>
        <dbReference type="PROSITE" id="PS51532"/>
    </source>
</evidence>
<evidence type="ECO:0000259" key="2">
    <source>
        <dbReference type="PROSITE" id="PS51352"/>
    </source>
</evidence>
<proteinExistence type="predicted"/>
<protein>
    <submittedName>
        <fullName evidence="4">Galactose-binding domain-like protein</fullName>
    </submittedName>
</protein>
<dbReference type="InterPro" id="IPR008979">
    <property type="entry name" value="Galactose-bd-like_sf"/>
</dbReference>
<feature type="domain" description="Thioredoxin" evidence="2">
    <location>
        <begin position="1"/>
        <end position="104"/>
    </location>
</feature>
<dbReference type="EMBL" id="MCFL01000032">
    <property type="protein sequence ID" value="ORZ33908.1"/>
    <property type="molecule type" value="Genomic_DNA"/>
</dbReference>
<name>A0A1Y2HH34_9FUNG</name>
<dbReference type="FunFam" id="3.40.30.10:FF:000245">
    <property type="entry name" value="Thioredoxin"/>
    <property type="match status" value="1"/>
</dbReference>
<accession>A0A1Y2HH34</accession>
<dbReference type="Gene3D" id="3.40.30.10">
    <property type="entry name" value="Glutaredoxin"/>
    <property type="match status" value="1"/>
</dbReference>
<sequence length="279" mass="30777">MVKQVASAQEFAQTINQPNLTVVDFFATWCGPCKVIAPVFEKLATTFKTSNFIKVDVDQLQDVARANGISAMPTFQLFRAGKKVGEMRGANPQQLEMLVKQHAQQDAAEQATKSPYIPAGYTDITSTVEQTQLDCLNQKTDKTIKGMFKGTSTLESDVDEQLLINVAFQQVVKLHSIKFIAADKDTAPKTVKLYANRVGMGFDSADSVEPTQVLELTEEDFAEDKATALRFVKFQTVNSLTIFIEDNQGGDEVTVLKGLRFIGVGQDTTDMSALKKHEH</sequence>
<gene>
    <name evidence="4" type="ORF">BCR44DRAFT_61168</name>
</gene>
<dbReference type="InterPro" id="IPR017937">
    <property type="entry name" value="Thioredoxin_CS"/>
</dbReference>